<evidence type="ECO:0000256" key="3">
    <source>
        <dbReference type="ARBA" id="ARBA00023015"/>
    </source>
</evidence>
<organism evidence="8">
    <name type="scientific">marine metagenome</name>
    <dbReference type="NCBI Taxonomy" id="408172"/>
    <lineage>
        <taxon>unclassified sequences</taxon>
        <taxon>metagenomes</taxon>
        <taxon>ecological metagenomes</taxon>
    </lineage>
</organism>
<sequence length="68" mass="7600">MKTGTVREYDQSKGFGFIESDDGDDLFVHVSGLRVDLQKQGLRQGLHVQFDVQYDVKGDRAVNVKLSG</sequence>
<dbReference type="EMBL" id="UINC01174598">
    <property type="protein sequence ID" value="SVD80802.1"/>
    <property type="molecule type" value="Genomic_DNA"/>
</dbReference>
<dbReference type="InterPro" id="IPR002059">
    <property type="entry name" value="CSP_DNA-bd"/>
</dbReference>
<dbReference type="PIRSF" id="PIRSF002599">
    <property type="entry name" value="Cold_shock_A"/>
    <property type="match status" value="1"/>
</dbReference>
<name>A0A382YBX4_9ZZZZ</name>
<dbReference type="Pfam" id="PF00313">
    <property type="entry name" value="CSD"/>
    <property type="match status" value="1"/>
</dbReference>
<dbReference type="PANTHER" id="PTHR46565:SF20">
    <property type="entry name" value="COLD SHOCK DOMAIN-CONTAINING PROTEIN 4"/>
    <property type="match status" value="1"/>
</dbReference>
<dbReference type="AlphaFoldDB" id="A0A382YBX4"/>
<evidence type="ECO:0000313" key="8">
    <source>
        <dbReference type="EMBL" id="SVD80802.1"/>
    </source>
</evidence>
<dbReference type="GO" id="GO:0003677">
    <property type="term" value="F:DNA binding"/>
    <property type="evidence" value="ECO:0007669"/>
    <property type="project" value="UniProtKB-KW"/>
</dbReference>
<dbReference type="SUPFAM" id="SSF50249">
    <property type="entry name" value="Nucleic acid-binding proteins"/>
    <property type="match status" value="1"/>
</dbReference>
<keyword evidence="2" id="KW-0963">Cytoplasm</keyword>
<reference evidence="8" key="1">
    <citation type="submission" date="2018-05" db="EMBL/GenBank/DDBJ databases">
        <authorList>
            <person name="Lanie J.A."/>
            <person name="Ng W.-L."/>
            <person name="Kazmierczak K.M."/>
            <person name="Andrzejewski T.M."/>
            <person name="Davidsen T.M."/>
            <person name="Wayne K.J."/>
            <person name="Tettelin H."/>
            <person name="Glass J.I."/>
            <person name="Rusch D."/>
            <person name="Podicherti R."/>
            <person name="Tsui H.-C.T."/>
            <person name="Winkler M.E."/>
        </authorList>
    </citation>
    <scope>NUCLEOTIDE SEQUENCE</scope>
</reference>
<protein>
    <recommendedName>
        <fullName evidence="7">CSD domain-containing protein</fullName>
    </recommendedName>
</protein>
<evidence type="ECO:0000256" key="6">
    <source>
        <dbReference type="ARBA" id="ARBA00023163"/>
    </source>
</evidence>
<dbReference type="PROSITE" id="PS00352">
    <property type="entry name" value="CSD_1"/>
    <property type="match status" value="1"/>
</dbReference>
<keyword evidence="4" id="KW-0238">DNA-binding</keyword>
<dbReference type="InterPro" id="IPR011129">
    <property type="entry name" value="CSD"/>
</dbReference>
<dbReference type="PANTHER" id="PTHR46565">
    <property type="entry name" value="COLD SHOCK DOMAIN PROTEIN 2"/>
    <property type="match status" value="1"/>
</dbReference>
<dbReference type="InterPro" id="IPR019844">
    <property type="entry name" value="CSD_CS"/>
</dbReference>
<evidence type="ECO:0000259" key="7">
    <source>
        <dbReference type="PROSITE" id="PS51857"/>
    </source>
</evidence>
<evidence type="ECO:0000256" key="4">
    <source>
        <dbReference type="ARBA" id="ARBA00023125"/>
    </source>
</evidence>
<dbReference type="InterPro" id="IPR012340">
    <property type="entry name" value="NA-bd_OB-fold"/>
</dbReference>
<dbReference type="PRINTS" id="PR00050">
    <property type="entry name" value="COLDSHOCK"/>
</dbReference>
<evidence type="ECO:0000256" key="5">
    <source>
        <dbReference type="ARBA" id="ARBA00023159"/>
    </source>
</evidence>
<keyword evidence="6" id="KW-0804">Transcription</keyword>
<feature type="domain" description="CSD" evidence="7">
    <location>
        <begin position="1"/>
        <end position="66"/>
    </location>
</feature>
<evidence type="ECO:0000256" key="2">
    <source>
        <dbReference type="ARBA" id="ARBA00022490"/>
    </source>
</evidence>
<dbReference type="InterPro" id="IPR012156">
    <property type="entry name" value="Cold_shock_CspA"/>
</dbReference>
<keyword evidence="5" id="KW-0010">Activator</keyword>
<gene>
    <name evidence="8" type="ORF">METZ01_LOCUS433656</name>
</gene>
<dbReference type="GO" id="GO:0005737">
    <property type="term" value="C:cytoplasm"/>
    <property type="evidence" value="ECO:0007669"/>
    <property type="project" value="UniProtKB-SubCell"/>
</dbReference>
<evidence type="ECO:0000256" key="1">
    <source>
        <dbReference type="ARBA" id="ARBA00004496"/>
    </source>
</evidence>
<keyword evidence="3" id="KW-0805">Transcription regulation</keyword>
<dbReference type="PROSITE" id="PS51857">
    <property type="entry name" value="CSD_2"/>
    <property type="match status" value="1"/>
</dbReference>
<dbReference type="CDD" id="cd04458">
    <property type="entry name" value="CSP_CDS"/>
    <property type="match status" value="1"/>
</dbReference>
<dbReference type="Gene3D" id="2.40.50.140">
    <property type="entry name" value="Nucleic acid-binding proteins"/>
    <property type="match status" value="1"/>
</dbReference>
<accession>A0A382YBX4</accession>
<proteinExistence type="predicted"/>
<comment type="subcellular location">
    <subcellularLocation>
        <location evidence="1">Cytoplasm</location>
    </subcellularLocation>
</comment>
<dbReference type="SMART" id="SM00357">
    <property type="entry name" value="CSP"/>
    <property type="match status" value="1"/>
</dbReference>